<keyword evidence="2" id="KW-1185">Reference proteome</keyword>
<dbReference type="RefSeq" id="WP_213170486.1">
    <property type="nucleotide sequence ID" value="NZ_CP070496.1"/>
</dbReference>
<name>A0A895XHS1_9ACTN</name>
<dbReference type="KEGG" id="nav:JQS30_11940"/>
<evidence type="ECO:0000313" key="1">
    <source>
        <dbReference type="EMBL" id="QSB04487.1"/>
    </source>
</evidence>
<accession>A0A895XHS1</accession>
<gene>
    <name evidence="1" type="ORF">JQS30_11940</name>
</gene>
<proteinExistence type="predicted"/>
<dbReference type="EMBL" id="CP070496">
    <property type="protein sequence ID" value="QSB04487.1"/>
    <property type="molecule type" value="Genomic_DNA"/>
</dbReference>
<dbReference type="Pfam" id="PF20060">
    <property type="entry name" value="DUF6459"/>
    <property type="match status" value="1"/>
</dbReference>
<evidence type="ECO:0000313" key="2">
    <source>
        <dbReference type="Proteomes" id="UP000662939"/>
    </source>
</evidence>
<reference evidence="1" key="1">
    <citation type="submission" date="2021-02" db="EMBL/GenBank/DDBJ databases">
        <title>Natronoglycomyces albus gen. nov., sp. nov, a haloalkaliphilic actinobacterium from a soda solonchak soil.</title>
        <authorList>
            <person name="Sorokin D.Y."/>
            <person name="Khijniak T.V."/>
            <person name="Zakharycheva A.P."/>
            <person name="Boueva O.V."/>
            <person name="Ariskina E.V."/>
            <person name="Hahnke R.L."/>
            <person name="Bunk B."/>
            <person name="Sproer C."/>
            <person name="Schumann P."/>
            <person name="Evtushenko L.I."/>
            <person name="Kublanov I.V."/>
        </authorList>
    </citation>
    <scope>NUCLEOTIDE SEQUENCE</scope>
    <source>
        <strain evidence="1">DSM 106290</strain>
    </source>
</reference>
<dbReference type="AlphaFoldDB" id="A0A895XHS1"/>
<organism evidence="1 2">
    <name type="scientific">Natronoglycomyces albus</name>
    <dbReference type="NCBI Taxonomy" id="2811108"/>
    <lineage>
        <taxon>Bacteria</taxon>
        <taxon>Bacillati</taxon>
        <taxon>Actinomycetota</taxon>
        <taxon>Actinomycetes</taxon>
        <taxon>Glycomycetales</taxon>
        <taxon>Glycomycetaceae</taxon>
        <taxon>Natronoglycomyces</taxon>
    </lineage>
</organism>
<dbReference type="Proteomes" id="UP000662939">
    <property type="component" value="Chromosome"/>
</dbReference>
<dbReference type="InterPro" id="IPR045596">
    <property type="entry name" value="DUF6459"/>
</dbReference>
<protein>
    <submittedName>
        <fullName evidence="1">Uncharacterized protein</fullName>
    </submittedName>
</protein>
<sequence>MSKPAFVGADIGNPPAPLPGAAHAVMMYFLEIIAGRRRFNEATSWATKQGIFSVAHVLRQLGRLRPGPTCGARILRAAQPLPHCLEVVASLELGKRVRSCVMELREQRPVGWQLTHCQLI</sequence>